<dbReference type="OrthoDB" id="2453421at2"/>
<gene>
    <name evidence="1" type="ORF">D4T97_016690</name>
</gene>
<dbReference type="EMBL" id="QYTV02000009">
    <property type="protein sequence ID" value="RST72274.1"/>
    <property type="molecule type" value="Genomic_DNA"/>
</dbReference>
<organism evidence="1 2">
    <name type="scientific">Siminovitchia acidinfaciens</name>
    <dbReference type="NCBI Taxonomy" id="2321395"/>
    <lineage>
        <taxon>Bacteria</taxon>
        <taxon>Bacillati</taxon>
        <taxon>Bacillota</taxon>
        <taxon>Bacilli</taxon>
        <taxon>Bacillales</taxon>
        <taxon>Bacillaceae</taxon>
        <taxon>Siminovitchia</taxon>
    </lineage>
</organism>
<protein>
    <submittedName>
        <fullName evidence="1">Uncharacterized protein</fullName>
    </submittedName>
</protein>
<dbReference type="RefSeq" id="WP_126051901.1">
    <property type="nucleotide sequence ID" value="NZ_QYTV02000009.1"/>
</dbReference>
<accession>A0A429XVI3</accession>
<sequence>MELLDWSYTRHYNIKARFEPFVHSTVIFRQIKDYYFIYTVHWSDSDPVVKRRHLEEMELLLNREIGTEHSYKNRLAYSESRRSEYNDRSS</sequence>
<evidence type="ECO:0000313" key="1">
    <source>
        <dbReference type="EMBL" id="RST72274.1"/>
    </source>
</evidence>
<reference evidence="1" key="1">
    <citation type="submission" date="2018-12" db="EMBL/GenBank/DDBJ databases">
        <authorList>
            <person name="Sun L."/>
            <person name="Chen Z."/>
        </authorList>
    </citation>
    <scope>NUCLEOTIDE SEQUENCE [LARGE SCALE GENOMIC DNA]</scope>
    <source>
        <strain evidence="1">3-2-2</strain>
    </source>
</reference>
<name>A0A429XVI3_9BACI</name>
<dbReference type="Proteomes" id="UP000287156">
    <property type="component" value="Unassembled WGS sequence"/>
</dbReference>
<evidence type="ECO:0000313" key="2">
    <source>
        <dbReference type="Proteomes" id="UP000287156"/>
    </source>
</evidence>
<comment type="caution">
    <text evidence="1">The sequence shown here is derived from an EMBL/GenBank/DDBJ whole genome shotgun (WGS) entry which is preliminary data.</text>
</comment>
<dbReference type="AlphaFoldDB" id="A0A429XVI3"/>
<keyword evidence="2" id="KW-1185">Reference proteome</keyword>
<proteinExistence type="predicted"/>